<evidence type="ECO:0000256" key="2">
    <source>
        <dbReference type="SAM" id="SignalP"/>
    </source>
</evidence>
<keyword evidence="1" id="KW-0812">Transmembrane</keyword>
<dbReference type="EMBL" id="NEDP02005240">
    <property type="protein sequence ID" value="OWF42640.1"/>
    <property type="molecule type" value="Genomic_DNA"/>
</dbReference>
<feature type="transmembrane region" description="Helical" evidence="1">
    <location>
        <begin position="134"/>
        <end position="160"/>
    </location>
</feature>
<proteinExistence type="predicted"/>
<keyword evidence="2" id="KW-0732">Signal</keyword>
<comment type="caution">
    <text evidence="3">The sequence shown here is derived from an EMBL/GenBank/DDBJ whole genome shotgun (WGS) entry which is preliminary data.</text>
</comment>
<protein>
    <submittedName>
        <fullName evidence="3">Uncharacterized protein</fullName>
    </submittedName>
</protein>
<evidence type="ECO:0000313" key="3">
    <source>
        <dbReference type="EMBL" id="OWF42640.1"/>
    </source>
</evidence>
<keyword evidence="4" id="KW-1185">Reference proteome</keyword>
<keyword evidence="1" id="KW-1133">Transmembrane helix</keyword>
<dbReference type="AlphaFoldDB" id="A0A210Q1M4"/>
<feature type="chain" id="PRO_5012080857" evidence="2">
    <location>
        <begin position="22"/>
        <end position="175"/>
    </location>
</feature>
<name>A0A210Q1M4_MIZYE</name>
<evidence type="ECO:0000313" key="4">
    <source>
        <dbReference type="Proteomes" id="UP000242188"/>
    </source>
</evidence>
<evidence type="ECO:0000256" key="1">
    <source>
        <dbReference type="SAM" id="Phobius"/>
    </source>
</evidence>
<accession>A0A210Q1M4</accession>
<feature type="signal peptide" evidence="2">
    <location>
        <begin position="1"/>
        <end position="21"/>
    </location>
</feature>
<keyword evidence="1" id="KW-0472">Membrane</keyword>
<dbReference type="OrthoDB" id="10357482at2759"/>
<gene>
    <name evidence="3" type="ORF">KP79_PYT04866</name>
</gene>
<organism evidence="3 4">
    <name type="scientific">Mizuhopecten yessoensis</name>
    <name type="common">Japanese scallop</name>
    <name type="synonym">Patinopecten yessoensis</name>
    <dbReference type="NCBI Taxonomy" id="6573"/>
    <lineage>
        <taxon>Eukaryota</taxon>
        <taxon>Metazoa</taxon>
        <taxon>Spiralia</taxon>
        <taxon>Lophotrochozoa</taxon>
        <taxon>Mollusca</taxon>
        <taxon>Bivalvia</taxon>
        <taxon>Autobranchia</taxon>
        <taxon>Pteriomorphia</taxon>
        <taxon>Pectinida</taxon>
        <taxon>Pectinoidea</taxon>
        <taxon>Pectinidae</taxon>
        <taxon>Mizuhopecten</taxon>
    </lineage>
</organism>
<dbReference type="Proteomes" id="UP000242188">
    <property type="component" value="Unassembled WGS sequence"/>
</dbReference>
<reference evidence="3 4" key="1">
    <citation type="journal article" date="2017" name="Nat. Ecol. Evol.">
        <title>Scallop genome provides insights into evolution of bilaterian karyotype and development.</title>
        <authorList>
            <person name="Wang S."/>
            <person name="Zhang J."/>
            <person name="Jiao W."/>
            <person name="Li J."/>
            <person name="Xun X."/>
            <person name="Sun Y."/>
            <person name="Guo X."/>
            <person name="Huan P."/>
            <person name="Dong B."/>
            <person name="Zhang L."/>
            <person name="Hu X."/>
            <person name="Sun X."/>
            <person name="Wang J."/>
            <person name="Zhao C."/>
            <person name="Wang Y."/>
            <person name="Wang D."/>
            <person name="Huang X."/>
            <person name="Wang R."/>
            <person name="Lv J."/>
            <person name="Li Y."/>
            <person name="Zhang Z."/>
            <person name="Liu B."/>
            <person name="Lu W."/>
            <person name="Hui Y."/>
            <person name="Liang J."/>
            <person name="Zhou Z."/>
            <person name="Hou R."/>
            <person name="Li X."/>
            <person name="Liu Y."/>
            <person name="Li H."/>
            <person name="Ning X."/>
            <person name="Lin Y."/>
            <person name="Zhao L."/>
            <person name="Xing Q."/>
            <person name="Dou J."/>
            <person name="Li Y."/>
            <person name="Mao J."/>
            <person name="Guo H."/>
            <person name="Dou H."/>
            <person name="Li T."/>
            <person name="Mu C."/>
            <person name="Jiang W."/>
            <person name="Fu Q."/>
            <person name="Fu X."/>
            <person name="Miao Y."/>
            <person name="Liu J."/>
            <person name="Yu Q."/>
            <person name="Li R."/>
            <person name="Liao H."/>
            <person name="Li X."/>
            <person name="Kong Y."/>
            <person name="Jiang Z."/>
            <person name="Chourrout D."/>
            <person name="Li R."/>
            <person name="Bao Z."/>
        </authorList>
    </citation>
    <scope>NUCLEOTIDE SEQUENCE [LARGE SCALE GENOMIC DNA]</scope>
    <source>
        <strain evidence="3 4">PY_sf001</strain>
    </source>
</reference>
<sequence length="175" mass="19507">MDFEMYLELVMLMSWVGDTLACLPAADWCARCDDVMLNCIDVNASCLAVDHAFRFAALSNLTKDIQFQNGATLGVLGVGTQTQFDHFCTVKYIGYVHYEEQLCLRTNNVISKGVSEPSTPHEEPPVNTEDVNEFIGYIVWGGVACGMLVVFLVAVLALMLRRKRQFHGDTDDSTR</sequence>